<dbReference type="RefSeq" id="WP_025850162.1">
    <property type="nucleotide sequence ID" value="NZ_JAUMKJ010000001.1"/>
</dbReference>
<feature type="transmembrane region" description="Helical" evidence="1">
    <location>
        <begin position="41"/>
        <end position="62"/>
    </location>
</feature>
<sequence>MIAEFLKEWSYLAVFVLAALPWVESAFVVVLGIAMLDLNPVATTIMAFLGNWVTVLLVIFLFDRWNAWRNKRSGGGESKRSQRAYRLFVRYGLPGLAFLGPILIGTEIAAGFAMLFKAPRGPVLFWMTCSLAFWTILFAAAAAYGVDLFGLTRMNQSFGA</sequence>
<dbReference type="InterPro" id="IPR009577">
    <property type="entry name" value="Sm_multidrug_ex"/>
</dbReference>
<keyword evidence="1" id="KW-0812">Transmembrane</keyword>
<dbReference type="Proteomes" id="UP001168883">
    <property type="component" value="Unassembled WGS sequence"/>
</dbReference>
<keyword evidence="1" id="KW-0472">Membrane</keyword>
<evidence type="ECO:0000313" key="3">
    <source>
        <dbReference type="Proteomes" id="UP001168883"/>
    </source>
</evidence>
<feature type="transmembrane region" description="Helical" evidence="1">
    <location>
        <begin position="88"/>
        <end position="112"/>
    </location>
</feature>
<evidence type="ECO:0000313" key="2">
    <source>
        <dbReference type="EMBL" id="MDO3675617.1"/>
    </source>
</evidence>
<proteinExistence type="predicted"/>
<comment type="caution">
    <text evidence="2">The sequence shown here is derived from an EMBL/GenBank/DDBJ whole genome shotgun (WGS) entry which is preliminary data.</text>
</comment>
<dbReference type="Pfam" id="PF06695">
    <property type="entry name" value="Sm_multidrug_ex"/>
    <property type="match status" value="1"/>
</dbReference>
<gene>
    <name evidence="2" type="ORF">Q3C12_01275</name>
</gene>
<name>A0ABT8V5Q9_9BACL</name>
<accession>A0ABT8V5Q9</accession>
<dbReference type="EMBL" id="JAUMKJ010000001">
    <property type="protein sequence ID" value="MDO3675617.1"/>
    <property type="molecule type" value="Genomic_DNA"/>
</dbReference>
<keyword evidence="3" id="KW-1185">Reference proteome</keyword>
<evidence type="ECO:0000256" key="1">
    <source>
        <dbReference type="SAM" id="Phobius"/>
    </source>
</evidence>
<keyword evidence="1" id="KW-1133">Transmembrane helix</keyword>
<reference evidence="2" key="1">
    <citation type="submission" date="2023-07" db="EMBL/GenBank/DDBJ databases">
        <authorList>
            <person name="Aktuganov G."/>
            <person name="Boyko T."/>
            <person name="Delegan Y."/>
            <person name="Galimzianova N."/>
            <person name="Gilvanova E."/>
            <person name="Korobov V."/>
            <person name="Kuzmina L."/>
            <person name="Melentiev A."/>
            <person name="Milman P."/>
            <person name="Ryabova A."/>
            <person name="Stupak E."/>
            <person name="Yasakov T."/>
            <person name="Zharikova N."/>
            <person name="Zhurenko E."/>
        </authorList>
    </citation>
    <scope>NUCLEOTIDE SEQUENCE</scope>
    <source>
        <strain evidence="2">IB-739</strain>
    </source>
</reference>
<organism evidence="2 3">
    <name type="scientific">Paenibacillus ehimensis</name>
    <dbReference type="NCBI Taxonomy" id="79264"/>
    <lineage>
        <taxon>Bacteria</taxon>
        <taxon>Bacillati</taxon>
        <taxon>Bacillota</taxon>
        <taxon>Bacilli</taxon>
        <taxon>Bacillales</taxon>
        <taxon>Paenibacillaceae</taxon>
        <taxon>Paenibacillus</taxon>
    </lineage>
</organism>
<feature type="transmembrane region" description="Helical" evidence="1">
    <location>
        <begin position="12"/>
        <end position="35"/>
    </location>
</feature>
<protein>
    <submittedName>
        <fullName evidence="2">Small multi-drug export protein</fullName>
    </submittedName>
</protein>
<feature type="transmembrane region" description="Helical" evidence="1">
    <location>
        <begin position="124"/>
        <end position="146"/>
    </location>
</feature>